<dbReference type="Pfam" id="PF23141">
    <property type="entry name" value="Ig_NOMO"/>
    <property type="match status" value="1"/>
</dbReference>
<dbReference type="Gene3D" id="2.60.40.10">
    <property type="entry name" value="Immunoglobulins"/>
    <property type="match status" value="1"/>
</dbReference>
<keyword evidence="2 8" id="KW-0812">Transmembrane</keyword>
<evidence type="ECO:0000259" key="12">
    <source>
        <dbReference type="Pfam" id="PF22904"/>
    </source>
</evidence>
<reference evidence="16" key="1">
    <citation type="journal article" date="2022" name="bioRxiv">
        <title>Genomics of Preaxostyla Flagellates Illuminates Evolutionary Transitions and the Path Towards Mitochondrial Loss.</title>
        <authorList>
            <person name="Novak L.V.F."/>
            <person name="Treitli S.C."/>
            <person name="Pyrih J."/>
            <person name="Halakuc P."/>
            <person name="Pipaliya S.V."/>
            <person name="Vacek V."/>
            <person name="Brzon O."/>
            <person name="Soukal P."/>
            <person name="Eme L."/>
            <person name="Dacks J.B."/>
            <person name="Karnkowska A."/>
            <person name="Elias M."/>
            <person name="Hampl V."/>
        </authorList>
    </citation>
    <scope>NUCLEOTIDE SEQUENCE</scope>
    <source>
        <strain evidence="16">RCP-MX</strain>
    </source>
</reference>
<feature type="domain" description="NOMO-like N-terminal beta-sandwich" evidence="10">
    <location>
        <begin position="48"/>
        <end position="122"/>
    </location>
</feature>
<gene>
    <name evidence="16" type="ORF">PAPYR_3891</name>
</gene>
<dbReference type="InterPro" id="IPR056190">
    <property type="entry name" value="NOMO_5th"/>
</dbReference>
<feature type="transmembrane region" description="Helical" evidence="8">
    <location>
        <begin position="1125"/>
        <end position="1144"/>
    </location>
</feature>
<dbReference type="InterPro" id="IPR051417">
    <property type="entry name" value="SDr/BOS_complex"/>
</dbReference>
<organism evidence="16 17">
    <name type="scientific">Paratrimastix pyriformis</name>
    <dbReference type="NCBI Taxonomy" id="342808"/>
    <lineage>
        <taxon>Eukaryota</taxon>
        <taxon>Metamonada</taxon>
        <taxon>Preaxostyla</taxon>
        <taxon>Paratrimastigidae</taxon>
        <taxon>Paratrimastix</taxon>
    </lineage>
</organism>
<dbReference type="InterPro" id="IPR055075">
    <property type="entry name" value="NOMO-like_N"/>
</dbReference>
<name>A0ABQ8UQM5_9EUKA</name>
<evidence type="ECO:0000259" key="13">
    <source>
        <dbReference type="Pfam" id="PF23141"/>
    </source>
</evidence>
<dbReference type="Pfam" id="PF23194">
    <property type="entry name" value="NOMO_5th"/>
    <property type="match status" value="1"/>
</dbReference>
<dbReference type="InterPro" id="IPR056189">
    <property type="entry name" value="NOMO_3rd"/>
</dbReference>
<evidence type="ECO:0000256" key="6">
    <source>
        <dbReference type="ARBA" id="ARBA00023136"/>
    </source>
</evidence>
<keyword evidence="3 9" id="KW-0732">Signal</keyword>
<evidence type="ECO:0000256" key="7">
    <source>
        <dbReference type="SAM" id="MobiDB-lite"/>
    </source>
</evidence>
<evidence type="ECO:0000259" key="14">
    <source>
        <dbReference type="Pfam" id="PF23193"/>
    </source>
</evidence>
<evidence type="ECO:0000259" key="11">
    <source>
        <dbReference type="Pfam" id="PF22902"/>
    </source>
</evidence>
<dbReference type="InterPro" id="IPR056319">
    <property type="entry name" value="NOMO_7th"/>
</dbReference>
<evidence type="ECO:0000313" key="17">
    <source>
        <dbReference type="Proteomes" id="UP001141327"/>
    </source>
</evidence>
<accession>A0ABQ8UQM5</accession>
<comment type="caution">
    <text evidence="16">The sequence shown here is derived from an EMBL/GenBank/DDBJ whole genome shotgun (WGS) entry which is preliminary data.</text>
</comment>
<evidence type="ECO:0000259" key="10">
    <source>
        <dbReference type="Pfam" id="PF22898"/>
    </source>
</evidence>
<dbReference type="Gene3D" id="2.60.40.1120">
    <property type="entry name" value="Carboxypeptidase-like, regulatory domain"/>
    <property type="match status" value="1"/>
</dbReference>
<evidence type="ECO:0000256" key="2">
    <source>
        <dbReference type="ARBA" id="ARBA00022692"/>
    </source>
</evidence>
<dbReference type="PANTHER" id="PTHR23303">
    <property type="entry name" value="CARBOXYPEPTIDASE REGULATORY REGION-CONTAINING"/>
    <property type="match status" value="1"/>
</dbReference>
<proteinExistence type="predicted"/>
<dbReference type="Proteomes" id="UP001141327">
    <property type="component" value="Unassembled WGS sequence"/>
</dbReference>
<feature type="compositionally biased region" description="Low complexity" evidence="7">
    <location>
        <begin position="1194"/>
        <end position="1203"/>
    </location>
</feature>
<feature type="region of interest" description="Disordered" evidence="7">
    <location>
        <begin position="1170"/>
        <end position="1213"/>
    </location>
</feature>
<dbReference type="EMBL" id="JAPMOS010000016">
    <property type="protein sequence ID" value="KAJ4459845.1"/>
    <property type="molecule type" value="Genomic_DNA"/>
</dbReference>
<dbReference type="Pfam" id="PF22904">
    <property type="entry name" value="NOMO1-like_2nd"/>
    <property type="match status" value="1"/>
</dbReference>
<dbReference type="InterPro" id="IPR055074">
    <property type="entry name" value="NOMO1-3_2nd"/>
</dbReference>
<comment type="subcellular location">
    <subcellularLocation>
        <location evidence="1">Endoplasmic reticulum membrane</location>
        <topology evidence="1">Single-pass type I membrane protein</topology>
    </subcellularLocation>
</comment>
<protein>
    <submittedName>
        <fullName evidence="16">Nodal modulator 3</fullName>
    </submittedName>
</protein>
<evidence type="ECO:0000313" key="16">
    <source>
        <dbReference type="EMBL" id="KAJ4459845.1"/>
    </source>
</evidence>
<evidence type="ECO:0000256" key="1">
    <source>
        <dbReference type="ARBA" id="ARBA00004115"/>
    </source>
</evidence>
<dbReference type="InterPro" id="IPR013783">
    <property type="entry name" value="Ig-like_fold"/>
</dbReference>
<evidence type="ECO:0000256" key="4">
    <source>
        <dbReference type="ARBA" id="ARBA00022824"/>
    </source>
</evidence>
<evidence type="ECO:0000256" key="3">
    <source>
        <dbReference type="ARBA" id="ARBA00022729"/>
    </source>
</evidence>
<dbReference type="PANTHER" id="PTHR23303:SF14">
    <property type="entry name" value="BOS COMPLEX SUBUNIT NOMO1-RELATED"/>
    <property type="match status" value="1"/>
</dbReference>
<dbReference type="Pfam" id="PF23193">
    <property type="entry name" value="NOMO_3rd"/>
    <property type="match status" value="1"/>
</dbReference>
<evidence type="ECO:0000256" key="9">
    <source>
        <dbReference type="SAM" id="SignalP"/>
    </source>
</evidence>
<feature type="domain" description="NOMO seventh transthyretin-like" evidence="13">
    <location>
        <begin position="567"/>
        <end position="634"/>
    </location>
</feature>
<sequence>MASGVTRAFVILSALILCLGVSNVSGDVVGCSGTIKASTTMERFLAENDSDLSQISVSLLTADSVTVRESVECDPTGYFFLPVDTPGNYILKAKREGWAFEPEAIPVQVTQTECNKGKDVAFAFAGFAISGKVLASDVSTGLSGVDVTLYDAKKAVVARGQSGADGVFTFGKLLPGTYSVVASHPSWVMAEPSLRIVELSWGSTSIPTPFLVAGFSVEGDVNTQGEPFQGMRVFLIPKEAPRALCEPVPSDVEAPRDAVCMATTDGKGHFVFKGVPSGSYMVQPHRAGGATVYDISPPSAPITVQHASARLSPFMVRGFAVSGQVVDLAGKGLDGAEILVDKKVITTSDKNGFFSIDSLKTGAYSFSAQLPHYQFESRRVSISPSSSKIAPLHAVSVEVCGTVQIHPARAGRAIMLESGQKTVTLKTDEKNTFCTFLSRGTHTFKPQVAAEETAAGVVVNPASRSVQVSAGPVLDVDFTQALVQVKGSISCLRACPADLHLQLVSRGRTIKTTASASGEFVFQGVPPAAYSLTVDAPQFCWDKPQQAVQVSLTGVEGLRVSQVGYQLNLVSSHATPAILSHEGEADREIMLPAGPHSVCVTAPGRYYVAPKGCIQFDRPSYYINTESSAEPAQLKLARYQVEGTVQITSKDLPKHLAILSLSRGAPSDIVVATPAGEGVYRYTLTLAPGQEVTLTPITSYTPIESIVPEAAEQKDMGLLFYPPSVSFSLVAPAATADKQSCPAPIPTIAGRTGLFVEGTLNPHVADARVCLHAADADEEAAPLQCIQTSETAGYRFGPLMDDRSYVVRVTKEGYVFTAAEGEEGKARNFVTARLAQATVKVTLPNGTPLAGVLLTFSSQKGYRRNAQTDANGEFVFGGLAPARYYLRSSLKEYAFEPNNLYFELTAGQQYPIEVKGTRVAFTAYGSLAYPNGEPASDVVMALYQGSSLQDEVATDEKGNFRLRDLKPSMEYVIAPKSPMQTTMPPQRRLVMPSNDVSDLSMVLVPTPTYGEIAGTLTVNAVPAAKQAAGAVSIEVCAQKNPAVPLQTYTIPSVAEDVAPFLIAKVPLPGVYVVRAKLAQGYNFIVSDSVQVAILNGTHPQAFLPLTLSLQTREAPHEAANTRGPIYLLVVLLVAALGYGVWLGLTEREDMPLAFLAPVFRALVGSVRSTLETRPKRDHKKRDHKERSPSPAPRGSSTTTGTSGDIRKRASSPQ</sequence>
<feature type="domain" description="NOMO third transthyretin-like" evidence="14">
    <location>
        <begin position="247"/>
        <end position="312"/>
    </location>
</feature>
<dbReference type="Pfam" id="PF22902">
    <property type="entry name" value="NOMO1-like_9th"/>
    <property type="match status" value="1"/>
</dbReference>
<evidence type="ECO:0000259" key="15">
    <source>
        <dbReference type="Pfam" id="PF23194"/>
    </source>
</evidence>
<dbReference type="Pfam" id="PF22898">
    <property type="entry name" value="NOMO1-like_1st"/>
    <property type="match status" value="1"/>
</dbReference>
<keyword evidence="4" id="KW-0256">Endoplasmic reticulum</keyword>
<dbReference type="SUPFAM" id="SSF49478">
    <property type="entry name" value="Cna protein B-type domain"/>
    <property type="match status" value="1"/>
</dbReference>
<feature type="chain" id="PRO_5046890851" evidence="9">
    <location>
        <begin position="27"/>
        <end position="1213"/>
    </location>
</feature>
<dbReference type="InterPro" id="IPR013784">
    <property type="entry name" value="Carb-bd-like_fold"/>
</dbReference>
<dbReference type="SUPFAM" id="SSF49452">
    <property type="entry name" value="Starch-binding domain-like"/>
    <property type="match status" value="2"/>
</dbReference>
<feature type="signal peptide" evidence="9">
    <location>
        <begin position="1"/>
        <end position="26"/>
    </location>
</feature>
<keyword evidence="17" id="KW-1185">Reference proteome</keyword>
<keyword evidence="6 8" id="KW-0472">Membrane</keyword>
<feature type="domain" description="NOMO fifth transthyretin-like" evidence="15">
    <location>
        <begin position="398"/>
        <end position="478"/>
    </location>
</feature>
<dbReference type="InterPro" id="IPR055073">
    <property type="entry name" value="NOMO1-like_9th"/>
</dbReference>
<evidence type="ECO:0000256" key="8">
    <source>
        <dbReference type="SAM" id="Phobius"/>
    </source>
</evidence>
<evidence type="ECO:0000256" key="5">
    <source>
        <dbReference type="ARBA" id="ARBA00022989"/>
    </source>
</evidence>
<dbReference type="Pfam" id="PF13620">
    <property type="entry name" value="CarboxypepD_reg"/>
    <property type="match status" value="2"/>
</dbReference>
<feature type="domain" description="NOMO-like ninth beta-sandwich" evidence="11">
    <location>
        <begin position="753"/>
        <end position="827"/>
    </location>
</feature>
<feature type="domain" description="NOMO second beta-sandwich" evidence="12">
    <location>
        <begin position="124"/>
        <end position="212"/>
    </location>
</feature>
<keyword evidence="5 8" id="KW-1133">Transmembrane helix</keyword>